<name>A0ABU8RBI0_9PSED</name>
<dbReference type="Pfam" id="PF07143">
    <property type="entry name" value="CrtC"/>
    <property type="match status" value="1"/>
</dbReference>
<evidence type="ECO:0000313" key="2">
    <source>
        <dbReference type="EMBL" id="MEJ5907216.1"/>
    </source>
</evidence>
<dbReference type="PANTHER" id="PTHR38591">
    <property type="entry name" value="HYDROLASE"/>
    <property type="match status" value="1"/>
</dbReference>
<dbReference type="SUPFAM" id="SSF159245">
    <property type="entry name" value="AttH-like"/>
    <property type="match status" value="1"/>
</dbReference>
<dbReference type="EMBL" id="JBBHLD010000024">
    <property type="protein sequence ID" value="MEJ5907216.1"/>
    <property type="molecule type" value="Genomic_DNA"/>
</dbReference>
<dbReference type="PROSITE" id="PS51257">
    <property type="entry name" value="PROKAR_LIPOPROTEIN"/>
    <property type="match status" value="1"/>
</dbReference>
<keyword evidence="3" id="KW-1185">Reference proteome</keyword>
<dbReference type="RefSeq" id="WP_339550661.1">
    <property type="nucleotide sequence ID" value="NZ_JBBHLD010000024.1"/>
</dbReference>
<comment type="caution">
    <text evidence="2">The sequence shown here is derived from an EMBL/GenBank/DDBJ whole genome shotgun (WGS) entry which is preliminary data.</text>
</comment>
<dbReference type="Gene3D" id="2.40.370.10">
    <property type="entry name" value="AttH-like domain"/>
    <property type="match status" value="2"/>
</dbReference>
<dbReference type="InterPro" id="IPR010791">
    <property type="entry name" value="AttH_dom"/>
</dbReference>
<feature type="domain" description="AttH" evidence="1">
    <location>
        <begin position="59"/>
        <end position="227"/>
    </location>
</feature>
<accession>A0ABU8RBI0</accession>
<dbReference type="InterPro" id="IPR023374">
    <property type="entry name" value="AttH-like_dom_sf"/>
</dbReference>
<proteinExistence type="predicted"/>
<sequence length="353" mass="38827">MNVKACVVLCALLSGCDQPAPAPQSFAGLGEQASGFSQVTRDHPLVFPRDHGAHEGFRIEWWYVTANLEDAQGRDWGAQWTLFRSALRPGAETADWNSPNLWMGHAALTGPGGHRAGETLARGGIGQAGVEVQPFRAWINDWSLQGGEGIAGLHMKAAGQGFGYDLNLRSDRPLVLHGSQGYSEKSGKGQASYYYSQPFYRVSGEVERDGLCIAVTGQAWLDREWSSQPLAAGQTGWDWFSLHLDSGAKLMLFQVREAKGLPYRAGTWVSAQGEVVALRSDQIQLQALAWTRQENGKEVPTRWRVRVLAYGVDVQVDAVEPRAWMNTRFPYWEGPVRLQGSAGGRGYLEMTGY</sequence>
<protein>
    <submittedName>
        <fullName evidence="2">Lipocalin-like domain-containing protein</fullName>
    </submittedName>
</protein>
<reference evidence="2 3" key="1">
    <citation type="submission" date="2024-02" db="EMBL/GenBank/DDBJ databases">
        <title>Identification of pathogenicity and growth-promoting functions of Pseudomonas putida variants.</title>
        <authorList>
            <person name="Sun J."/>
        </authorList>
    </citation>
    <scope>NUCLEOTIDE SEQUENCE [LARGE SCALE GENOMIC DNA]</scope>
    <source>
        <strain evidence="2 3">A04</strain>
    </source>
</reference>
<dbReference type="PANTHER" id="PTHR38591:SF1">
    <property type="entry name" value="BLL1000 PROTEIN"/>
    <property type="match status" value="1"/>
</dbReference>
<dbReference type="Proteomes" id="UP001377692">
    <property type="component" value="Unassembled WGS sequence"/>
</dbReference>
<organism evidence="2 3">
    <name type="scientific">Pseudomonas kermanshahensis</name>
    <dbReference type="NCBI Taxonomy" id="2745482"/>
    <lineage>
        <taxon>Bacteria</taxon>
        <taxon>Pseudomonadati</taxon>
        <taxon>Pseudomonadota</taxon>
        <taxon>Gammaproteobacteria</taxon>
        <taxon>Pseudomonadales</taxon>
        <taxon>Pseudomonadaceae</taxon>
        <taxon>Pseudomonas</taxon>
    </lineage>
</organism>
<dbReference type="Pfam" id="PF17186">
    <property type="entry name" value="Lipocalin_9"/>
    <property type="match status" value="1"/>
</dbReference>
<gene>
    <name evidence="2" type="ORF">V7V80_21260</name>
</gene>
<evidence type="ECO:0000259" key="1">
    <source>
        <dbReference type="Pfam" id="PF07143"/>
    </source>
</evidence>
<evidence type="ECO:0000313" key="3">
    <source>
        <dbReference type="Proteomes" id="UP001377692"/>
    </source>
</evidence>